<feature type="transmembrane region" description="Helical" evidence="12">
    <location>
        <begin position="304"/>
        <end position="326"/>
    </location>
</feature>
<dbReference type="SUPFAM" id="SSF52540">
    <property type="entry name" value="P-loop containing nucleoside triphosphate hydrolases"/>
    <property type="match status" value="2"/>
</dbReference>
<dbReference type="VEuPathDB" id="FungiDB:ZTRI_8.363"/>
<gene>
    <name evidence="15" type="ORF">MYCGRDRAFT_74752</name>
</gene>
<feature type="domain" description="ABC transmembrane type-1" evidence="14">
    <location>
        <begin position="884"/>
        <end position="1160"/>
    </location>
</feature>
<dbReference type="InterPro" id="IPR003439">
    <property type="entry name" value="ABC_transporter-like_ATP-bd"/>
</dbReference>
<feature type="transmembrane region" description="Helical" evidence="12">
    <location>
        <begin position="265"/>
        <end position="284"/>
    </location>
</feature>
<dbReference type="EMBL" id="CM001203">
    <property type="protein sequence ID" value="EGP85363.1"/>
    <property type="molecule type" value="Genomic_DNA"/>
</dbReference>
<evidence type="ECO:0000256" key="12">
    <source>
        <dbReference type="SAM" id="Phobius"/>
    </source>
</evidence>
<evidence type="ECO:0000256" key="7">
    <source>
        <dbReference type="ARBA" id="ARBA00022840"/>
    </source>
</evidence>
<organism evidence="15 16">
    <name type="scientific">Zymoseptoria tritici (strain CBS 115943 / IPO323)</name>
    <name type="common">Speckled leaf blotch fungus</name>
    <name type="synonym">Septoria tritici</name>
    <dbReference type="NCBI Taxonomy" id="336722"/>
    <lineage>
        <taxon>Eukaryota</taxon>
        <taxon>Fungi</taxon>
        <taxon>Dikarya</taxon>
        <taxon>Ascomycota</taxon>
        <taxon>Pezizomycotina</taxon>
        <taxon>Dothideomycetes</taxon>
        <taxon>Dothideomycetidae</taxon>
        <taxon>Mycosphaerellales</taxon>
        <taxon>Mycosphaerellaceae</taxon>
        <taxon>Zymoseptoria</taxon>
    </lineage>
</organism>
<dbReference type="FunFam" id="3.40.50.300:FF:002145">
    <property type="entry name" value="ABC transporter (MsbA subfamily)"/>
    <property type="match status" value="1"/>
</dbReference>
<dbReference type="Gene3D" id="3.40.50.300">
    <property type="entry name" value="P-loop containing nucleotide triphosphate hydrolases"/>
    <property type="match status" value="2"/>
</dbReference>
<feature type="transmembrane region" description="Helical" evidence="12">
    <location>
        <begin position="916"/>
        <end position="944"/>
    </location>
</feature>
<dbReference type="Proteomes" id="UP000008062">
    <property type="component" value="Chromosome 8"/>
</dbReference>
<evidence type="ECO:0000256" key="4">
    <source>
        <dbReference type="ARBA" id="ARBA00022475"/>
    </source>
</evidence>
<dbReference type="GO" id="GO:0016887">
    <property type="term" value="F:ATP hydrolysis activity"/>
    <property type="evidence" value="ECO:0007669"/>
    <property type="project" value="InterPro"/>
</dbReference>
<keyword evidence="6" id="KW-0547">Nucleotide-binding</keyword>
<dbReference type="InterPro" id="IPR036640">
    <property type="entry name" value="ABC1_TM_sf"/>
</dbReference>
<feature type="domain" description="ABC transporter" evidence="13">
    <location>
        <begin position="609"/>
        <end position="835"/>
    </location>
</feature>
<feature type="domain" description="ABC transporter" evidence="13">
    <location>
        <begin position="1202"/>
        <end position="1439"/>
    </location>
</feature>
<dbReference type="Pfam" id="PF00664">
    <property type="entry name" value="ABC_membrane"/>
    <property type="match status" value="1"/>
</dbReference>
<dbReference type="PROSITE" id="PS50893">
    <property type="entry name" value="ABC_TRANSPORTER_2"/>
    <property type="match status" value="2"/>
</dbReference>
<feature type="transmembrane region" description="Helical" evidence="12">
    <location>
        <begin position="1006"/>
        <end position="1033"/>
    </location>
</feature>
<dbReference type="RefSeq" id="XP_003850387.1">
    <property type="nucleotide sequence ID" value="XM_003850339.1"/>
</dbReference>
<evidence type="ECO:0000256" key="9">
    <source>
        <dbReference type="ARBA" id="ARBA00023136"/>
    </source>
</evidence>
<keyword evidence="5 12" id="KW-0812">Transmembrane</keyword>
<dbReference type="FunFam" id="1.20.1560.10:FF:000066">
    <property type="entry name" value="ABC multidrug transporter (Eurofung)"/>
    <property type="match status" value="1"/>
</dbReference>
<accession>F9XHN3</accession>
<evidence type="ECO:0000256" key="11">
    <source>
        <dbReference type="SAM" id="MobiDB-lite"/>
    </source>
</evidence>
<evidence type="ECO:0000256" key="6">
    <source>
        <dbReference type="ARBA" id="ARBA00022741"/>
    </source>
</evidence>
<feature type="transmembrane region" description="Helical" evidence="12">
    <location>
        <begin position="880"/>
        <end position="904"/>
    </location>
</feature>
<dbReference type="InterPro" id="IPR050173">
    <property type="entry name" value="ABC_transporter_C-like"/>
</dbReference>
<keyword evidence="7" id="KW-0067">ATP-binding</keyword>
<name>F9XHN3_ZYMTI</name>
<evidence type="ECO:0000256" key="2">
    <source>
        <dbReference type="ARBA" id="ARBA00009726"/>
    </source>
</evidence>
<evidence type="ECO:0000259" key="14">
    <source>
        <dbReference type="PROSITE" id="PS50929"/>
    </source>
</evidence>
<dbReference type="PANTHER" id="PTHR24223">
    <property type="entry name" value="ATP-BINDING CASSETTE SUB-FAMILY C"/>
    <property type="match status" value="1"/>
</dbReference>
<keyword evidence="4" id="KW-1003">Cell membrane</keyword>
<evidence type="ECO:0000256" key="8">
    <source>
        <dbReference type="ARBA" id="ARBA00022989"/>
    </source>
</evidence>
<evidence type="ECO:0000256" key="3">
    <source>
        <dbReference type="ARBA" id="ARBA00022448"/>
    </source>
</evidence>
<feature type="transmembrane region" description="Helical" evidence="12">
    <location>
        <begin position="128"/>
        <end position="147"/>
    </location>
</feature>
<evidence type="ECO:0000256" key="1">
    <source>
        <dbReference type="ARBA" id="ARBA00004651"/>
    </source>
</evidence>
<evidence type="ECO:0000256" key="5">
    <source>
        <dbReference type="ARBA" id="ARBA00022692"/>
    </source>
</evidence>
<dbReference type="PROSITE" id="PS50929">
    <property type="entry name" value="ABC_TM1F"/>
    <property type="match status" value="2"/>
</dbReference>
<keyword evidence="8 12" id="KW-1133">Transmembrane helix</keyword>
<feature type="transmembrane region" description="Helical" evidence="12">
    <location>
        <begin position="153"/>
        <end position="172"/>
    </location>
</feature>
<dbReference type="InParanoid" id="F9XHN3"/>
<proteinExistence type="inferred from homology"/>
<dbReference type="SMART" id="SM00382">
    <property type="entry name" value="AAA"/>
    <property type="match status" value="2"/>
</dbReference>
<dbReference type="GO" id="GO:0005886">
    <property type="term" value="C:plasma membrane"/>
    <property type="evidence" value="ECO:0007669"/>
    <property type="project" value="UniProtKB-SubCell"/>
</dbReference>
<protein>
    <submittedName>
        <fullName evidence="15">ABC transporter</fullName>
    </submittedName>
</protein>
<dbReference type="PANTHER" id="PTHR24223:SF399">
    <property type="entry name" value="ABC TRANSPORTER ATNG"/>
    <property type="match status" value="1"/>
</dbReference>
<feature type="transmembrane region" description="Helical" evidence="12">
    <location>
        <begin position="98"/>
        <end position="116"/>
    </location>
</feature>
<dbReference type="OMA" id="YDHALHI"/>
<comment type="similarity">
    <text evidence="2">Belongs to the ABC transporter superfamily. ABCC family. Conjugate transporter (TC 3.A.1.208) subfamily.</text>
</comment>
<dbReference type="InterPro" id="IPR011527">
    <property type="entry name" value="ABC1_TM_dom"/>
</dbReference>
<dbReference type="GO" id="GO:0140359">
    <property type="term" value="F:ABC-type transporter activity"/>
    <property type="evidence" value="ECO:0007669"/>
    <property type="project" value="InterPro"/>
</dbReference>
<feature type="compositionally biased region" description="Basic and acidic residues" evidence="11">
    <location>
        <begin position="832"/>
        <end position="842"/>
    </location>
</feature>
<comment type="subcellular location">
    <subcellularLocation>
        <location evidence="1">Cell membrane</location>
        <topology evidence="1">Multi-pass membrane protein</topology>
    </subcellularLocation>
</comment>
<dbReference type="SUPFAM" id="SSF90123">
    <property type="entry name" value="ABC transporter transmembrane region"/>
    <property type="match status" value="2"/>
</dbReference>
<feature type="transmembrane region" description="Helical" evidence="12">
    <location>
        <begin position="481"/>
        <end position="507"/>
    </location>
</feature>
<dbReference type="InterPro" id="IPR003593">
    <property type="entry name" value="AAA+_ATPase"/>
</dbReference>
<dbReference type="InterPro" id="IPR027417">
    <property type="entry name" value="P-loop_NTPase"/>
</dbReference>
<dbReference type="PROSITE" id="PS00211">
    <property type="entry name" value="ABC_TRANSPORTER_1"/>
    <property type="match status" value="2"/>
</dbReference>
<keyword evidence="16" id="KW-1185">Reference proteome</keyword>
<dbReference type="eggNOG" id="KOG0054">
    <property type="taxonomic scope" value="Eukaryota"/>
</dbReference>
<feature type="domain" description="ABC transmembrane type-1" evidence="14">
    <location>
        <begin position="273"/>
        <end position="550"/>
    </location>
</feature>
<dbReference type="InterPro" id="IPR044726">
    <property type="entry name" value="ABCC_6TM_D2"/>
</dbReference>
<keyword evidence="9 12" id="KW-0472">Membrane</keyword>
<dbReference type="GO" id="GO:0005524">
    <property type="term" value="F:ATP binding"/>
    <property type="evidence" value="ECO:0007669"/>
    <property type="project" value="UniProtKB-KW"/>
</dbReference>
<dbReference type="OrthoDB" id="6500128at2759"/>
<evidence type="ECO:0000256" key="10">
    <source>
        <dbReference type="ARBA" id="ARBA00023180"/>
    </source>
</evidence>
<keyword evidence="3" id="KW-0813">Transport</keyword>
<dbReference type="HOGENOM" id="CLU_000604_27_5_1"/>
<keyword evidence="10" id="KW-0325">Glycoprotein</keyword>
<evidence type="ECO:0000313" key="15">
    <source>
        <dbReference type="EMBL" id="EGP85363.1"/>
    </source>
</evidence>
<feature type="transmembrane region" description="Helical" evidence="12">
    <location>
        <begin position="1105"/>
        <end position="1125"/>
    </location>
</feature>
<sequence length="1439" mass="157616">MSNPGQDCSWVQRDVHGCTHHFDFSLRFEQLILSVIPSVIFIIATCWRFLALSKSRTKTIRTKFRSFKLFTALSYAAAQLVLLVLWSRDPEHTGTSVAASALSWILSLGIAALTVLEHDRSLRPSSLIITYLLLSSLFDAAQLRTVLLLGHRTALSTILAVTLSLKLALLALEAASKARILRDPYQNSSPESVSGIISRALYWWTIPLLTTGYRRLLSSDDLFPVDESIHSTELGRSLNNRMAASDMSKRHALLRVCLQCFKKDIAAMVPARLALICFTYSQTFLLEKAVKFLSQPSSDESVKIGYGLIGATFFIYTGIAVANALYERRVGRTMIKLRGTLVASVFSQALVAADGVDTDNAAVTLMSTDVETILRVFAELNEAWARLIEVIVGIALLSRQVGAISVVPIVLALASTRAQTWVSSRIGNRRKMWNDATQKRVGATGSVLGSIQSVRISGLMRFSTEHLQSLRNIELQCASGFLKFVVGLNAIAVVPSIWSPVLTWIIYAIKARLDYEEEIDTAQAFTSLALLFLITTPTAKLLTILPRWAQASVCFERLQRYLCLATYNDSRDQISRAETHNPSILESYDVGDIALSTLSVATSGAAILVQHATISRSRSDIPLITDCSFEAIKGTITVIIGPPGSGKTTLLKALLGEVGCATGKIALATKGVAYCAQSPWVTDTTIAQYIKGPDEMPDDTWYKDVLRACELADDLRNQVEGDSTRIGSRGISLSGGQRARLALARAVYARKEILILDDILSAVDARTEAAIVNNIAIANSPFRRGNRTIIAVSHSAKLVDIADKVFRLEDGKLTALDRSQGHSLATAADSDNTAHARSEEGPRSVAHAATKPPSPETKQDMTRQTGDWSVYRYYFSTTSLLSLLLFASCSIGAAFCSSFTQVWLQRWTESGTSNLALYLTVFVALACSSMLVTSANMVVVFLTIMPISAGKLHQVLLDTVARAPYSLFYKTDTGTILNKFSQDMSHVCNSLPTSLISTGNTLCETIASLVLISIGASYMGLTIPLVLVTIFFVQKAYLKTSRQLRYLDLERRSPLYSHFLETLEGVVTIRSLGWSEHTEKTNRRLLDESQTPAYLLYCVQRWLRLVLDMTTMALAVVVVALAVTVRDTTSPGHLALALTSILSFSQSLSRLITEWTTMETSVGSIARIRSFASDPDLMPEHEWSRSDSAAGLDARWPSQGSITLDRVYAQYETKSVQDRDCLRDISLEIQAGQKVSVCGRTGSGKTSLMLALFQVLPLRSGSIIIDGVDISTLSADQLQEHLIGVPQQAFIMPDSVRRNLDPSGRLPDHDLNAVLSKVALQEVIEQLGGLDAALDQTRLSQGQQQLFCLARALCRKRSGGAVIVLDEPTSNLDSDAHSLISELIRSEFRDCTVITIAHRIDTILSSDVVIFMDNAQVVGFGPPQRLLEENASFRLLCQS</sequence>
<reference evidence="15 16" key="1">
    <citation type="journal article" date="2011" name="PLoS Genet.">
        <title>Finished genome of the fungal wheat pathogen Mycosphaerella graminicola reveals dispensome structure, chromosome plasticity, and stealth pathogenesis.</title>
        <authorList>
            <person name="Goodwin S.B."/>
            <person name="Ben M'barek S."/>
            <person name="Dhillon B."/>
            <person name="Wittenberg A.H.J."/>
            <person name="Crane C.F."/>
            <person name="Hane J.K."/>
            <person name="Foster A.J."/>
            <person name="Van der Lee T.A.J."/>
            <person name="Grimwood J."/>
            <person name="Aerts A."/>
            <person name="Antoniw J."/>
            <person name="Bailey A."/>
            <person name="Bluhm B."/>
            <person name="Bowler J."/>
            <person name="Bristow J."/>
            <person name="van der Burgt A."/>
            <person name="Canto-Canche B."/>
            <person name="Churchill A.C.L."/>
            <person name="Conde-Ferraez L."/>
            <person name="Cools H.J."/>
            <person name="Coutinho P.M."/>
            <person name="Csukai M."/>
            <person name="Dehal P."/>
            <person name="De Wit P."/>
            <person name="Donzelli B."/>
            <person name="van de Geest H.C."/>
            <person name="van Ham R.C.H.J."/>
            <person name="Hammond-Kosack K.E."/>
            <person name="Henrissat B."/>
            <person name="Kilian A."/>
            <person name="Kobayashi A.K."/>
            <person name="Koopmann E."/>
            <person name="Kourmpetis Y."/>
            <person name="Kuzniar A."/>
            <person name="Lindquist E."/>
            <person name="Lombard V."/>
            <person name="Maliepaard C."/>
            <person name="Martins N."/>
            <person name="Mehrabi R."/>
            <person name="Nap J.P.H."/>
            <person name="Ponomarenko A."/>
            <person name="Rudd J.J."/>
            <person name="Salamov A."/>
            <person name="Schmutz J."/>
            <person name="Schouten H.J."/>
            <person name="Shapiro H."/>
            <person name="Stergiopoulos I."/>
            <person name="Torriani S.F.F."/>
            <person name="Tu H."/>
            <person name="de Vries R.P."/>
            <person name="Waalwijk C."/>
            <person name="Ware S.B."/>
            <person name="Wiebenga A."/>
            <person name="Zwiers L.-H."/>
            <person name="Oliver R.P."/>
            <person name="Grigoriev I.V."/>
            <person name="Kema G.H.J."/>
        </authorList>
    </citation>
    <scope>NUCLEOTIDE SEQUENCE [LARGE SCALE GENOMIC DNA]</scope>
    <source>
        <strain evidence="16">CBS 115943 / IPO323</strain>
    </source>
</reference>
<feature type="transmembrane region" description="Helical" evidence="12">
    <location>
        <begin position="69"/>
        <end position="86"/>
    </location>
</feature>
<dbReference type="Gene3D" id="1.20.1560.10">
    <property type="entry name" value="ABC transporter type 1, transmembrane domain"/>
    <property type="match status" value="2"/>
</dbReference>
<dbReference type="CDD" id="cd18580">
    <property type="entry name" value="ABC_6TM_ABCC_D2"/>
    <property type="match status" value="1"/>
</dbReference>
<feature type="transmembrane region" description="Helical" evidence="12">
    <location>
        <begin position="31"/>
        <end position="49"/>
    </location>
</feature>
<dbReference type="Pfam" id="PF00005">
    <property type="entry name" value="ABC_tran"/>
    <property type="match status" value="2"/>
</dbReference>
<evidence type="ECO:0000259" key="13">
    <source>
        <dbReference type="PROSITE" id="PS50893"/>
    </source>
</evidence>
<evidence type="ECO:0000313" key="16">
    <source>
        <dbReference type="Proteomes" id="UP000008062"/>
    </source>
</evidence>
<feature type="region of interest" description="Disordered" evidence="11">
    <location>
        <begin position="824"/>
        <end position="863"/>
    </location>
</feature>
<dbReference type="InterPro" id="IPR056227">
    <property type="entry name" value="TMD0_ABC"/>
</dbReference>
<dbReference type="KEGG" id="ztr:MYCGRDRAFT_74752"/>
<dbReference type="Pfam" id="PF24357">
    <property type="entry name" value="TMD0_ABC"/>
    <property type="match status" value="1"/>
</dbReference>
<dbReference type="GeneID" id="13394890"/>
<dbReference type="InterPro" id="IPR017871">
    <property type="entry name" value="ABC_transporter-like_CS"/>
</dbReference>